<evidence type="ECO:0000313" key="1">
    <source>
        <dbReference type="EMBL" id="KIJ26336.1"/>
    </source>
</evidence>
<gene>
    <name evidence="1" type="ORF">M422DRAFT_272623</name>
</gene>
<dbReference type="Proteomes" id="UP000054279">
    <property type="component" value="Unassembled WGS sequence"/>
</dbReference>
<reference evidence="1 2" key="1">
    <citation type="submission" date="2014-06" db="EMBL/GenBank/DDBJ databases">
        <title>Evolutionary Origins and Diversification of the Mycorrhizal Mutualists.</title>
        <authorList>
            <consortium name="DOE Joint Genome Institute"/>
            <consortium name="Mycorrhizal Genomics Consortium"/>
            <person name="Kohler A."/>
            <person name="Kuo A."/>
            <person name="Nagy L.G."/>
            <person name="Floudas D."/>
            <person name="Copeland A."/>
            <person name="Barry K.W."/>
            <person name="Cichocki N."/>
            <person name="Veneault-Fourrey C."/>
            <person name="LaButti K."/>
            <person name="Lindquist E.A."/>
            <person name="Lipzen A."/>
            <person name="Lundell T."/>
            <person name="Morin E."/>
            <person name="Murat C."/>
            <person name="Riley R."/>
            <person name="Ohm R."/>
            <person name="Sun H."/>
            <person name="Tunlid A."/>
            <person name="Henrissat B."/>
            <person name="Grigoriev I.V."/>
            <person name="Hibbett D.S."/>
            <person name="Martin F."/>
        </authorList>
    </citation>
    <scope>NUCLEOTIDE SEQUENCE [LARGE SCALE GENOMIC DNA]</scope>
    <source>
        <strain evidence="1 2">SS14</strain>
    </source>
</reference>
<protein>
    <submittedName>
        <fullName evidence="1">Uncharacterized protein</fullName>
    </submittedName>
</protein>
<dbReference type="EMBL" id="KN837374">
    <property type="protein sequence ID" value="KIJ26336.1"/>
    <property type="molecule type" value="Genomic_DNA"/>
</dbReference>
<sequence>MPEYLESYFAGYVVKHFLEKERCKTPPNPLTVYCLWADLSLKETQHSTHSLGKQGFVFKIDPSFQYLRGSRAHQTPIWPPPTLVDIPQGSTDLTASGLVLQGVEQNPRNVIMDWELLGSR</sequence>
<dbReference type="AlphaFoldDB" id="A0A0C9ULL5"/>
<evidence type="ECO:0000313" key="2">
    <source>
        <dbReference type="Proteomes" id="UP000054279"/>
    </source>
</evidence>
<dbReference type="HOGENOM" id="CLU_2051146_0_0_1"/>
<proteinExistence type="predicted"/>
<accession>A0A0C9ULL5</accession>
<keyword evidence="2" id="KW-1185">Reference proteome</keyword>
<name>A0A0C9ULL5_SPHS4</name>
<organism evidence="1 2">
    <name type="scientific">Sphaerobolus stellatus (strain SS14)</name>
    <dbReference type="NCBI Taxonomy" id="990650"/>
    <lineage>
        <taxon>Eukaryota</taxon>
        <taxon>Fungi</taxon>
        <taxon>Dikarya</taxon>
        <taxon>Basidiomycota</taxon>
        <taxon>Agaricomycotina</taxon>
        <taxon>Agaricomycetes</taxon>
        <taxon>Phallomycetidae</taxon>
        <taxon>Geastrales</taxon>
        <taxon>Sphaerobolaceae</taxon>
        <taxon>Sphaerobolus</taxon>
    </lineage>
</organism>